<evidence type="ECO:0000313" key="2">
    <source>
        <dbReference type="EMBL" id="CAH3149073.1"/>
    </source>
</evidence>
<feature type="region of interest" description="Disordered" evidence="1">
    <location>
        <begin position="1"/>
        <end position="22"/>
    </location>
</feature>
<feature type="compositionally biased region" description="Acidic residues" evidence="1">
    <location>
        <begin position="1"/>
        <end position="16"/>
    </location>
</feature>
<gene>
    <name evidence="2" type="ORF">PMEA_00024283</name>
</gene>
<dbReference type="Proteomes" id="UP001159428">
    <property type="component" value="Unassembled WGS sequence"/>
</dbReference>
<accession>A0AAU9XJ23</accession>
<reference evidence="2 3" key="1">
    <citation type="submission" date="2022-05" db="EMBL/GenBank/DDBJ databases">
        <authorList>
            <consortium name="Genoscope - CEA"/>
            <person name="William W."/>
        </authorList>
    </citation>
    <scope>NUCLEOTIDE SEQUENCE [LARGE SCALE GENOMIC DNA]</scope>
</reference>
<evidence type="ECO:0000256" key="1">
    <source>
        <dbReference type="SAM" id="MobiDB-lite"/>
    </source>
</evidence>
<organism evidence="2 3">
    <name type="scientific">Pocillopora meandrina</name>
    <dbReference type="NCBI Taxonomy" id="46732"/>
    <lineage>
        <taxon>Eukaryota</taxon>
        <taxon>Metazoa</taxon>
        <taxon>Cnidaria</taxon>
        <taxon>Anthozoa</taxon>
        <taxon>Hexacorallia</taxon>
        <taxon>Scleractinia</taxon>
        <taxon>Astrocoeniina</taxon>
        <taxon>Pocilloporidae</taxon>
        <taxon>Pocillopora</taxon>
    </lineage>
</organism>
<protein>
    <submittedName>
        <fullName evidence="2">Uncharacterized protein</fullName>
    </submittedName>
</protein>
<dbReference type="AlphaFoldDB" id="A0AAU9XJ23"/>
<proteinExistence type="predicted"/>
<comment type="caution">
    <text evidence="2">The sequence shown here is derived from an EMBL/GenBank/DDBJ whole genome shotgun (WGS) entry which is preliminary data.</text>
</comment>
<name>A0AAU9XJ23_9CNID</name>
<dbReference type="EMBL" id="CALNXJ010000045">
    <property type="protein sequence ID" value="CAH3149073.1"/>
    <property type="molecule type" value="Genomic_DNA"/>
</dbReference>
<evidence type="ECO:0000313" key="3">
    <source>
        <dbReference type="Proteomes" id="UP001159428"/>
    </source>
</evidence>
<sequence length="166" mass="19672">MDSDLWYETETETETDTESKGDEKMSWLPMDEILQKHSKFIVFLSHLLLLFSICPVSQTDNPLVDTCSKGTMVEVKTTCKSTTCLKKEHIWKGQPEREGKKMPARNFLLCFALLLSRNSAYKVPLYTWVCYFRYQRGKLFPITYLYWKTCQEKMLEVLKKSERIWQ</sequence>
<keyword evidence="3" id="KW-1185">Reference proteome</keyword>